<feature type="domain" description="HTH arsR-type" evidence="2">
    <location>
        <begin position="9"/>
        <end position="88"/>
    </location>
</feature>
<gene>
    <name evidence="3" type="ORF">LuPra_06077</name>
</gene>
<accession>A0A143PVS2</accession>
<dbReference type="RefSeq" id="WP_110174219.1">
    <property type="nucleotide sequence ID" value="NZ_CP015136.1"/>
</dbReference>
<proteinExistence type="predicted"/>
<evidence type="ECO:0000259" key="2">
    <source>
        <dbReference type="SMART" id="SM00418"/>
    </source>
</evidence>
<dbReference type="STRING" id="1855912.LuPra_06077"/>
<reference evidence="4" key="2">
    <citation type="submission" date="2016-04" db="EMBL/GenBank/DDBJ databases">
        <title>First Complete Genome Sequence of a Subdivision 6 Acidobacterium.</title>
        <authorList>
            <person name="Huang S."/>
            <person name="Vieira S."/>
            <person name="Bunk B."/>
            <person name="Riedel T."/>
            <person name="Sproeer C."/>
            <person name="Overmann J."/>
        </authorList>
    </citation>
    <scope>NUCLEOTIDE SEQUENCE [LARGE SCALE GENOMIC DNA]</scope>
    <source>
        <strain evidence="4">DSM 100886 HEG_-6_39</strain>
    </source>
</reference>
<reference evidence="3 4" key="1">
    <citation type="journal article" date="2016" name="Genome Announc.">
        <title>First Complete Genome Sequence of a Subdivision 6 Acidobacterium Strain.</title>
        <authorList>
            <person name="Huang S."/>
            <person name="Vieira S."/>
            <person name="Bunk B."/>
            <person name="Riedel T."/>
            <person name="Sproer C."/>
            <person name="Overmann J."/>
        </authorList>
    </citation>
    <scope>NUCLEOTIDE SEQUENCE [LARGE SCALE GENOMIC DNA]</scope>
    <source>
        <strain evidence="4">DSM 100886 HEG_-6_39</strain>
    </source>
</reference>
<dbReference type="KEGG" id="abac:LuPra_06077"/>
<keyword evidence="1" id="KW-1133">Transmembrane helix</keyword>
<dbReference type="InterPro" id="IPR036388">
    <property type="entry name" value="WH-like_DNA-bd_sf"/>
</dbReference>
<keyword evidence="1" id="KW-0472">Membrane</keyword>
<dbReference type="InterPro" id="IPR011991">
    <property type="entry name" value="ArsR-like_HTH"/>
</dbReference>
<dbReference type="GO" id="GO:0003700">
    <property type="term" value="F:DNA-binding transcription factor activity"/>
    <property type="evidence" value="ECO:0007669"/>
    <property type="project" value="InterPro"/>
</dbReference>
<evidence type="ECO:0000313" key="3">
    <source>
        <dbReference type="EMBL" id="AMY12795.1"/>
    </source>
</evidence>
<protein>
    <submittedName>
        <fullName evidence="3">HTH-type transcriptional regulator</fullName>
    </submittedName>
</protein>
<dbReference type="Pfam" id="PF01022">
    <property type="entry name" value="HTH_5"/>
    <property type="match status" value="1"/>
</dbReference>
<dbReference type="AlphaFoldDB" id="A0A143PVS2"/>
<dbReference type="InterPro" id="IPR036390">
    <property type="entry name" value="WH_DNA-bd_sf"/>
</dbReference>
<dbReference type="SUPFAM" id="SSF46785">
    <property type="entry name" value="Winged helix' DNA-binding domain"/>
    <property type="match status" value="1"/>
</dbReference>
<dbReference type="Gene3D" id="1.10.10.10">
    <property type="entry name" value="Winged helix-like DNA-binding domain superfamily/Winged helix DNA-binding domain"/>
    <property type="match status" value="1"/>
</dbReference>
<dbReference type="PANTHER" id="PTHR38600">
    <property type="entry name" value="TRANSCRIPTIONAL REGULATORY PROTEIN"/>
    <property type="match status" value="1"/>
</dbReference>
<keyword evidence="4" id="KW-1185">Reference proteome</keyword>
<dbReference type="PANTHER" id="PTHR38600:SF1">
    <property type="entry name" value="TRANSCRIPTIONAL REGULATORY PROTEIN"/>
    <property type="match status" value="1"/>
</dbReference>
<dbReference type="EMBL" id="CP015136">
    <property type="protein sequence ID" value="AMY12795.1"/>
    <property type="molecule type" value="Genomic_DNA"/>
</dbReference>
<dbReference type="CDD" id="cd00090">
    <property type="entry name" value="HTH_ARSR"/>
    <property type="match status" value="1"/>
</dbReference>
<dbReference type="OrthoDB" id="9799175at2"/>
<evidence type="ECO:0000256" key="1">
    <source>
        <dbReference type="SAM" id="Phobius"/>
    </source>
</evidence>
<keyword evidence="1" id="KW-0812">Transmembrane</keyword>
<dbReference type="SMART" id="SM00418">
    <property type="entry name" value="HTH_ARSR"/>
    <property type="match status" value="1"/>
</dbReference>
<evidence type="ECO:0000313" key="4">
    <source>
        <dbReference type="Proteomes" id="UP000076079"/>
    </source>
</evidence>
<sequence>MTRTAGQADTFRAVADSSRRTLLEALAEGPKTFQQLHALLPLTKSAVSQHVSILLAAGLISVVVAPDRRRTYALVPEPLQEIDDWVDQYRGFWTRYLDGLGEAMRRHRASRPDTKSGRRP</sequence>
<dbReference type="InterPro" id="IPR001845">
    <property type="entry name" value="HTH_ArsR_DNA-bd_dom"/>
</dbReference>
<organism evidence="3 4">
    <name type="scientific">Luteitalea pratensis</name>
    <dbReference type="NCBI Taxonomy" id="1855912"/>
    <lineage>
        <taxon>Bacteria</taxon>
        <taxon>Pseudomonadati</taxon>
        <taxon>Acidobacteriota</taxon>
        <taxon>Vicinamibacteria</taxon>
        <taxon>Vicinamibacterales</taxon>
        <taxon>Vicinamibacteraceae</taxon>
        <taxon>Luteitalea</taxon>
    </lineage>
</organism>
<feature type="transmembrane region" description="Helical" evidence="1">
    <location>
        <begin position="46"/>
        <end position="65"/>
    </location>
</feature>
<dbReference type="Proteomes" id="UP000076079">
    <property type="component" value="Chromosome"/>
</dbReference>
<name>A0A143PVS2_LUTPR</name>